<feature type="region of interest" description="Disordered" evidence="1">
    <location>
        <begin position="97"/>
        <end position="120"/>
    </location>
</feature>
<organism evidence="2 3">
    <name type="scientific">Geodermatophilus obscurus</name>
    <dbReference type="NCBI Taxonomy" id="1861"/>
    <lineage>
        <taxon>Bacteria</taxon>
        <taxon>Bacillati</taxon>
        <taxon>Actinomycetota</taxon>
        <taxon>Actinomycetes</taxon>
        <taxon>Geodermatophilales</taxon>
        <taxon>Geodermatophilaceae</taxon>
        <taxon>Geodermatophilus</taxon>
    </lineage>
</organism>
<gene>
    <name evidence="2" type="ORF">SAMN05660359_03165</name>
</gene>
<dbReference type="AlphaFoldDB" id="A0A1I5GUU5"/>
<feature type="compositionally biased region" description="Basic and acidic residues" evidence="1">
    <location>
        <begin position="99"/>
        <end position="108"/>
    </location>
</feature>
<evidence type="ECO:0000256" key="1">
    <source>
        <dbReference type="SAM" id="MobiDB-lite"/>
    </source>
</evidence>
<protein>
    <submittedName>
        <fullName evidence="2">Uncharacterized protein</fullName>
    </submittedName>
</protein>
<evidence type="ECO:0000313" key="3">
    <source>
        <dbReference type="Proteomes" id="UP000183642"/>
    </source>
</evidence>
<name>A0A1I5GUU5_9ACTN</name>
<evidence type="ECO:0000313" key="2">
    <source>
        <dbReference type="EMBL" id="SFO39707.1"/>
    </source>
</evidence>
<dbReference type="RefSeq" id="WP_075014473.1">
    <property type="nucleotide sequence ID" value="NZ_FOWE01000007.1"/>
</dbReference>
<keyword evidence="3" id="KW-1185">Reference proteome</keyword>
<reference evidence="3" key="1">
    <citation type="submission" date="2016-10" db="EMBL/GenBank/DDBJ databases">
        <authorList>
            <person name="Varghese N."/>
            <person name="Submissions S."/>
        </authorList>
    </citation>
    <scope>NUCLEOTIDE SEQUENCE [LARGE SCALE GENOMIC DNA]</scope>
    <source>
        <strain evidence="3">DSM 43161</strain>
    </source>
</reference>
<sequence length="120" mass="12155">MIDMRCALAPAGVSAWGALGVRPAAGGVAPSARPRYAVVRTMTPFDLTGTAVAAPTAPFQGTGLPTAAHVADLLGGRLIGTDLFGTGVFGTDVFGTDVPRTDTTDKQHTLGIHSPGRPQS</sequence>
<proteinExistence type="predicted"/>
<dbReference type="OrthoDB" id="5192545at2"/>
<dbReference type="EMBL" id="FOWE01000007">
    <property type="protein sequence ID" value="SFO39707.1"/>
    <property type="molecule type" value="Genomic_DNA"/>
</dbReference>
<accession>A0A1I5GUU5</accession>
<dbReference type="Proteomes" id="UP000183642">
    <property type="component" value="Unassembled WGS sequence"/>
</dbReference>